<sequence length="63" mass="7265">MLVTDIFLGAELGFTKNYFTNLFGGYLSVKKSWCFMWINNCLKCWACYFTPIVIPIALLNQVC</sequence>
<keyword evidence="2" id="KW-1185">Reference proteome</keyword>
<name>A0A256EYK8_9HYPH</name>
<evidence type="ECO:0000313" key="2">
    <source>
        <dbReference type="Proteomes" id="UP000215590"/>
    </source>
</evidence>
<protein>
    <submittedName>
        <fullName evidence="1">Uncharacterized protein</fullName>
    </submittedName>
</protein>
<dbReference type="EMBL" id="NNRJ01000074">
    <property type="protein sequence ID" value="OYR07708.1"/>
    <property type="molecule type" value="Genomic_DNA"/>
</dbReference>
<accession>A0A256EYK8</accession>
<dbReference type="Proteomes" id="UP000215590">
    <property type="component" value="Unassembled WGS sequence"/>
</dbReference>
<comment type="caution">
    <text evidence="1">The sequence shown here is derived from an EMBL/GenBank/DDBJ whole genome shotgun (WGS) entry which is preliminary data.</text>
</comment>
<organism evidence="1 2">
    <name type="scientific">Brucella thiophenivorans</name>
    <dbReference type="NCBI Taxonomy" id="571255"/>
    <lineage>
        <taxon>Bacteria</taxon>
        <taxon>Pseudomonadati</taxon>
        <taxon>Pseudomonadota</taxon>
        <taxon>Alphaproteobacteria</taxon>
        <taxon>Hyphomicrobiales</taxon>
        <taxon>Brucellaceae</taxon>
        <taxon>Brucella/Ochrobactrum group</taxon>
        <taxon>Brucella</taxon>
    </lineage>
</organism>
<dbReference type="AlphaFoldDB" id="A0A256EYK8"/>
<evidence type="ECO:0000313" key="1">
    <source>
        <dbReference type="EMBL" id="OYR07708.1"/>
    </source>
</evidence>
<proteinExistence type="predicted"/>
<gene>
    <name evidence="1" type="ORF">CEV31_4087</name>
</gene>
<reference evidence="1 2" key="1">
    <citation type="submission" date="2017-07" db="EMBL/GenBank/DDBJ databases">
        <title>Phylogenetic study on the rhizospheric bacterium Ochrobactrum sp. A44.</title>
        <authorList>
            <person name="Krzyzanowska D.M."/>
            <person name="Ossowicki A."/>
            <person name="Rajewska M."/>
            <person name="Maciag T."/>
            <person name="Kaczynski Z."/>
            <person name="Czerwicka M."/>
            <person name="Jafra S."/>
        </authorList>
    </citation>
    <scope>NUCLEOTIDE SEQUENCE [LARGE SCALE GENOMIC DNA]</scope>
    <source>
        <strain evidence="1 2">DSM 7216</strain>
    </source>
</reference>